<dbReference type="InterPro" id="IPR036962">
    <property type="entry name" value="Glyco_hydro_3_N_sf"/>
</dbReference>
<comment type="caution">
    <text evidence="3">The sequence shown here is derived from an EMBL/GenBank/DDBJ whole genome shotgun (WGS) entry which is preliminary data.</text>
</comment>
<evidence type="ECO:0000256" key="1">
    <source>
        <dbReference type="ARBA" id="ARBA00022801"/>
    </source>
</evidence>
<reference evidence="3" key="1">
    <citation type="submission" date="2009-07" db="EMBL/GenBank/DDBJ databases">
        <authorList>
            <person name="Weinstock G."/>
            <person name="Sodergren E."/>
            <person name="Clifton S."/>
            <person name="Fulton L."/>
            <person name="Fulton B."/>
            <person name="Courtney L."/>
            <person name="Fronick C."/>
            <person name="Harrison M."/>
            <person name="Strong C."/>
            <person name="Farmer C."/>
            <person name="Delahaunty K."/>
            <person name="Markovic C."/>
            <person name="Hall O."/>
            <person name="Minx P."/>
            <person name="Tomlinson C."/>
            <person name="Mitreva M."/>
            <person name="Nelson J."/>
            <person name="Hou S."/>
            <person name="Wollam A."/>
            <person name="Pepin K.H."/>
            <person name="Johnson M."/>
            <person name="Bhonagiri V."/>
            <person name="Nash W.E."/>
            <person name="Warren W."/>
            <person name="Chinwalla A."/>
            <person name="Mardis E.R."/>
            <person name="Wilson R.K."/>
        </authorList>
    </citation>
    <scope>NUCLEOTIDE SEQUENCE [LARGE SCALE GENOMIC DNA]</scope>
    <source>
        <strain evidence="3">DSM 14469</strain>
    </source>
</reference>
<sequence>MYQQMFARTCFTDPASAAHGKRKFYGGREMKHSRLWTGLSSLCSFLLVLSLVGMDCMMGYAGTVNQALGIQTSKDAVMNHFCEIPEGEAMEAKGVHAGAKHCTGNDQENNREGIAVFFNEQAFREGALAVVGGQTVMHGFNRLGFVWCSSSTELCTQVLENEWGVTGQ</sequence>
<dbReference type="eggNOG" id="COG1472">
    <property type="taxonomic scope" value="Bacteria"/>
</dbReference>
<keyword evidence="4" id="KW-1185">Reference proteome</keyword>
<keyword evidence="2" id="KW-0812">Transmembrane</keyword>
<organism evidence="3 4">
    <name type="scientific">Marvinbryantia formatexigens DSM 14469</name>
    <dbReference type="NCBI Taxonomy" id="478749"/>
    <lineage>
        <taxon>Bacteria</taxon>
        <taxon>Bacillati</taxon>
        <taxon>Bacillota</taxon>
        <taxon>Clostridia</taxon>
        <taxon>Lachnospirales</taxon>
        <taxon>Lachnospiraceae</taxon>
        <taxon>Marvinbryantia</taxon>
    </lineage>
</organism>
<dbReference type="STRING" id="168384.SAMN05660368_00665"/>
<accession>C6LHL1</accession>
<evidence type="ECO:0000313" key="4">
    <source>
        <dbReference type="Proteomes" id="UP000005561"/>
    </source>
</evidence>
<protein>
    <submittedName>
        <fullName evidence="3">Uncharacterized protein</fullName>
    </submittedName>
</protein>
<dbReference type="Gene3D" id="3.20.20.300">
    <property type="entry name" value="Glycoside hydrolase, family 3, N-terminal domain"/>
    <property type="match status" value="1"/>
</dbReference>
<keyword evidence="1" id="KW-0378">Hydrolase</keyword>
<feature type="transmembrane region" description="Helical" evidence="2">
    <location>
        <begin position="35"/>
        <end position="54"/>
    </location>
</feature>
<keyword evidence="2" id="KW-0472">Membrane</keyword>
<dbReference type="GO" id="GO:0004553">
    <property type="term" value="F:hydrolase activity, hydrolyzing O-glycosyl compounds"/>
    <property type="evidence" value="ECO:0007669"/>
    <property type="project" value="InterPro"/>
</dbReference>
<evidence type="ECO:0000256" key="2">
    <source>
        <dbReference type="SAM" id="Phobius"/>
    </source>
</evidence>
<dbReference type="GO" id="GO:0005975">
    <property type="term" value="P:carbohydrate metabolic process"/>
    <property type="evidence" value="ECO:0007669"/>
    <property type="project" value="InterPro"/>
</dbReference>
<dbReference type="AlphaFoldDB" id="C6LHL1"/>
<gene>
    <name evidence="3" type="ORF">BRYFOR_08121</name>
</gene>
<name>C6LHL1_9FIRM</name>
<dbReference type="EMBL" id="ACCL02000014">
    <property type="protein sequence ID" value="EET59997.1"/>
    <property type="molecule type" value="Genomic_DNA"/>
</dbReference>
<dbReference type="InterPro" id="IPR017853">
    <property type="entry name" value="GH"/>
</dbReference>
<dbReference type="SUPFAM" id="SSF51445">
    <property type="entry name" value="(Trans)glycosidases"/>
    <property type="match status" value="1"/>
</dbReference>
<evidence type="ECO:0000313" key="3">
    <source>
        <dbReference type="EMBL" id="EET59997.1"/>
    </source>
</evidence>
<dbReference type="Proteomes" id="UP000005561">
    <property type="component" value="Unassembled WGS sequence"/>
</dbReference>
<keyword evidence="2" id="KW-1133">Transmembrane helix</keyword>
<proteinExistence type="predicted"/>